<name>A0A8H4NCT8_9PEZI</name>
<comment type="caution">
    <text evidence="3">The sequence shown here is derived from an EMBL/GenBank/DDBJ whole genome shotgun (WGS) entry which is preliminary data.</text>
</comment>
<protein>
    <submittedName>
        <fullName evidence="3">Uncharacterized protein</fullName>
    </submittedName>
</protein>
<dbReference type="EMBL" id="WWBZ02000014">
    <property type="protein sequence ID" value="KAF4310587.1"/>
    <property type="molecule type" value="Genomic_DNA"/>
</dbReference>
<evidence type="ECO:0000256" key="1">
    <source>
        <dbReference type="SAM" id="MobiDB-lite"/>
    </source>
</evidence>
<evidence type="ECO:0000313" key="3">
    <source>
        <dbReference type="EMBL" id="KAF4310587.1"/>
    </source>
</evidence>
<keyword evidence="2" id="KW-0472">Membrane</keyword>
<dbReference type="AlphaFoldDB" id="A0A8H4NCT8"/>
<reference evidence="3" key="1">
    <citation type="submission" date="2020-04" db="EMBL/GenBank/DDBJ databases">
        <title>Genome Assembly and Annotation of Botryosphaeria dothidea sdau 11-99, a Latent Pathogen of Apple Fruit Ring Rot in China.</title>
        <authorList>
            <person name="Yu C."/>
            <person name="Diao Y."/>
            <person name="Lu Q."/>
            <person name="Zhao J."/>
            <person name="Cui S."/>
            <person name="Peng C."/>
            <person name="He B."/>
            <person name="Liu H."/>
        </authorList>
    </citation>
    <scope>NUCLEOTIDE SEQUENCE [LARGE SCALE GENOMIC DNA]</scope>
    <source>
        <strain evidence="3">Sdau11-99</strain>
    </source>
</reference>
<keyword evidence="2" id="KW-0812">Transmembrane</keyword>
<proteinExistence type="predicted"/>
<keyword evidence="4" id="KW-1185">Reference proteome</keyword>
<feature type="region of interest" description="Disordered" evidence="1">
    <location>
        <begin position="106"/>
        <end position="125"/>
    </location>
</feature>
<accession>A0A8H4NCT8</accession>
<organism evidence="3 4">
    <name type="scientific">Botryosphaeria dothidea</name>
    <dbReference type="NCBI Taxonomy" id="55169"/>
    <lineage>
        <taxon>Eukaryota</taxon>
        <taxon>Fungi</taxon>
        <taxon>Dikarya</taxon>
        <taxon>Ascomycota</taxon>
        <taxon>Pezizomycotina</taxon>
        <taxon>Dothideomycetes</taxon>
        <taxon>Dothideomycetes incertae sedis</taxon>
        <taxon>Botryosphaeriales</taxon>
        <taxon>Botryosphaeriaceae</taxon>
        <taxon>Botryosphaeria</taxon>
    </lineage>
</organism>
<evidence type="ECO:0000313" key="4">
    <source>
        <dbReference type="Proteomes" id="UP000572817"/>
    </source>
</evidence>
<dbReference type="Proteomes" id="UP000572817">
    <property type="component" value="Unassembled WGS sequence"/>
</dbReference>
<evidence type="ECO:0000256" key="2">
    <source>
        <dbReference type="SAM" id="Phobius"/>
    </source>
</evidence>
<gene>
    <name evidence="3" type="ORF">GTA08_BOTSDO13845</name>
</gene>
<sequence>MMSLDTNTPSIWATNPATSDALVPVGENGYSDNIGTGACKESVVKKSGNTAADPSNIFSNENSENGAQAMFPATITGMVIGMISSIAFLLPAFIVTIMKRRKVSQRHVKPRFKGKSPSPYSGTAGMRSQLRNAFRELPQGRGGRAEWCH</sequence>
<feature type="transmembrane region" description="Helical" evidence="2">
    <location>
        <begin position="69"/>
        <end position="97"/>
    </location>
</feature>
<keyword evidence="2" id="KW-1133">Transmembrane helix</keyword>